<gene>
    <name evidence="2" type="ORF">FNL39_102198</name>
</gene>
<proteinExistence type="predicted"/>
<protein>
    <submittedName>
        <fullName evidence="2">Uncharacterized protein DUF3239</fullName>
    </submittedName>
</protein>
<keyword evidence="1" id="KW-0472">Membrane</keyword>
<comment type="caution">
    <text evidence="2">The sequence shown here is derived from an EMBL/GenBank/DDBJ whole genome shotgun (WGS) entry which is preliminary data.</text>
</comment>
<name>A0ABQ6YRC7_9NOCA</name>
<dbReference type="EMBL" id="VMSD01000002">
    <property type="protein sequence ID" value="KAF0848051.1"/>
    <property type="molecule type" value="Genomic_DNA"/>
</dbReference>
<evidence type="ECO:0000256" key="1">
    <source>
        <dbReference type="SAM" id="Phobius"/>
    </source>
</evidence>
<sequence>MRRFEFEVDREHAHAVNETFTGLRRMRWLALLAAGLAVAATAALLWSGQAWGYLLAFVCALAAAIALWVALWTPHRSDIEKLYRDGVLVPAVVCAAEPSGIILLALVDTAEATAPARGWALVTRKVRALPGHEPELGERVPSVAVRTDGAPRQVGERWQLVTAMPIAWGTRDRTVIERARETISDLEWRLLAENLALAARVRRTATKRLMLDPRHLPPELA</sequence>
<dbReference type="InterPro" id="IPR021632">
    <property type="entry name" value="DUF3239"/>
</dbReference>
<dbReference type="Gene3D" id="2.40.410.10">
    <property type="entry name" value="putative membrane protein from Corynebacterium diphtheriae superfamily"/>
    <property type="match status" value="1"/>
</dbReference>
<keyword evidence="3" id="KW-1185">Reference proteome</keyword>
<organism evidence="2 3">
    <name type="scientific">Nocardia caishijiensis</name>
    <dbReference type="NCBI Taxonomy" id="184756"/>
    <lineage>
        <taxon>Bacteria</taxon>
        <taxon>Bacillati</taxon>
        <taxon>Actinomycetota</taxon>
        <taxon>Actinomycetes</taxon>
        <taxon>Mycobacteriales</taxon>
        <taxon>Nocardiaceae</taxon>
        <taxon>Nocardia</taxon>
    </lineage>
</organism>
<reference evidence="2 3" key="1">
    <citation type="submission" date="2019-07" db="EMBL/GenBank/DDBJ databases">
        <title>Genomic Encyclopedia of Type Strains, Phase IV (KMG-IV): sequencing the most valuable type-strain genomes for metagenomic binning, comparative biology and taxonomic classification.</title>
        <authorList>
            <person name="Goeker M."/>
        </authorList>
    </citation>
    <scope>NUCLEOTIDE SEQUENCE [LARGE SCALE GENOMIC DNA]</scope>
    <source>
        <strain evidence="2 3">DSM 44831</strain>
    </source>
</reference>
<dbReference type="Pfam" id="PF11580">
    <property type="entry name" value="DUF3239"/>
    <property type="match status" value="1"/>
</dbReference>
<evidence type="ECO:0000313" key="3">
    <source>
        <dbReference type="Proteomes" id="UP000798951"/>
    </source>
</evidence>
<feature type="transmembrane region" description="Helical" evidence="1">
    <location>
        <begin position="53"/>
        <end position="74"/>
    </location>
</feature>
<dbReference type="Proteomes" id="UP000798951">
    <property type="component" value="Unassembled WGS sequence"/>
</dbReference>
<dbReference type="RefSeq" id="WP_067982634.1">
    <property type="nucleotide sequence ID" value="NZ_VMSD01000002.1"/>
</dbReference>
<keyword evidence="1" id="KW-0812">Transmembrane</keyword>
<accession>A0ABQ6YRC7</accession>
<dbReference type="InterPro" id="IPR023124">
    <property type="entry name" value="DUF3239_dom_sf"/>
</dbReference>
<feature type="transmembrane region" description="Helical" evidence="1">
    <location>
        <begin position="28"/>
        <end position="47"/>
    </location>
</feature>
<keyword evidence="1" id="KW-1133">Transmembrane helix</keyword>
<evidence type="ECO:0000313" key="2">
    <source>
        <dbReference type="EMBL" id="KAF0848051.1"/>
    </source>
</evidence>